<dbReference type="Proteomes" id="UP001295469">
    <property type="component" value="Chromosome C07"/>
</dbReference>
<dbReference type="Gramene" id="CDX94040">
    <property type="protein sequence ID" value="CDX94040"/>
    <property type="gene ID" value="GSBRNA2T00156929001"/>
</dbReference>
<proteinExistence type="predicted"/>
<reference evidence="2" key="1">
    <citation type="submission" date="2021-01" db="EMBL/GenBank/DDBJ databases">
        <authorList>
            <consortium name="Genoscope - CEA"/>
            <person name="William W."/>
        </authorList>
    </citation>
    <scope>NUCLEOTIDE SEQUENCE</scope>
</reference>
<sequence>MSKESSETSFTKGLPDGRVVSYVERKITCEFIAVVLFLHLLLHCLIGLKDRFILGQVYLGPLTTYIDDIYVHVSVVICC</sequence>
<dbReference type="AlphaFoldDB" id="A0A816MYH0"/>
<name>A0A816MYH0_BRANA</name>
<feature type="transmembrane region" description="Helical" evidence="1">
    <location>
        <begin position="31"/>
        <end position="48"/>
    </location>
</feature>
<organism evidence="2">
    <name type="scientific">Brassica napus</name>
    <name type="common">Rape</name>
    <dbReference type="NCBI Taxonomy" id="3708"/>
    <lineage>
        <taxon>Eukaryota</taxon>
        <taxon>Viridiplantae</taxon>
        <taxon>Streptophyta</taxon>
        <taxon>Embryophyta</taxon>
        <taxon>Tracheophyta</taxon>
        <taxon>Spermatophyta</taxon>
        <taxon>Magnoliopsida</taxon>
        <taxon>eudicotyledons</taxon>
        <taxon>Gunneridae</taxon>
        <taxon>Pentapetalae</taxon>
        <taxon>rosids</taxon>
        <taxon>malvids</taxon>
        <taxon>Brassicales</taxon>
        <taxon>Brassicaceae</taxon>
        <taxon>Brassiceae</taxon>
        <taxon>Brassica</taxon>
    </lineage>
</organism>
<keyword evidence="1" id="KW-0812">Transmembrane</keyword>
<evidence type="ECO:0000313" key="2">
    <source>
        <dbReference type="EMBL" id="CAF2026192.1"/>
    </source>
</evidence>
<gene>
    <name evidence="2" type="ORF">DARMORV10_C07P51240.1</name>
</gene>
<dbReference type="EMBL" id="HG994371">
    <property type="protein sequence ID" value="CAF2026192.1"/>
    <property type="molecule type" value="Genomic_DNA"/>
</dbReference>
<protein>
    <submittedName>
        <fullName evidence="2">(rape) hypothetical protein</fullName>
    </submittedName>
</protein>
<accession>A0A816MYH0</accession>
<evidence type="ECO:0000256" key="1">
    <source>
        <dbReference type="SAM" id="Phobius"/>
    </source>
</evidence>
<keyword evidence="1" id="KW-0472">Membrane</keyword>
<keyword evidence="1" id="KW-1133">Transmembrane helix</keyword>